<feature type="chain" id="PRO_5039247095" evidence="1">
    <location>
        <begin position="23"/>
        <end position="532"/>
    </location>
</feature>
<reference evidence="2 3" key="1">
    <citation type="submission" date="2021-01" db="EMBL/GenBank/DDBJ databases">
        <title>Whole genome sequence of Paenibacillus sonchi LMG 24727 for comparative genomics.</title>
        <authorList>
            <person name="Lee G."/>
            <person name="Kim M.-J."/>
            <person name="Lim K."/>
            <person name="Shin J.-H."/>
        </authorList>
    </citation>
    <scope>NUCLEOTIDE SEQUENCE [LARGE SCALE GENOMIC DNA]</scope>
    <source>
        <strain evidence="2 3">LMG 24727</strain>
    </source>
</reference>
<dbReference type="EMBL" id="CP068595">
    <property type="protein sequence ID" value="QQZ59020.1"/>
    <property type="molecule type" value="Genomic_DNA"/>
</dbReference>
<evidence type="ECO:0000313" key="3">
    <source>
        <dbReference type="Proteomes" id="UP000595841"/>
    </source>
</evidence>
<dbReference type="Gene3D" id="3.40.190.10">
    <property type="entry name" value="Periplasmic binding protein-like II"/>
    <property type="match status" value="2"/>
</dbReference>
<dbReference type="InterPro" id="IPR050490">
    <property type="entry name" value="Bact_solute-bd_prot1"/>
</dbReference>
<keyword evidence="3" id="KW-1185">Reference proteome</keyword>
<evidence type="ECO:0000313" key="2">
    <source>
        <dbReference type="EMBL" id="QQZ59020.1"/>
    </source>
</evidence>
<keyword evidence="1" id="KW-0732">Signal</keyword>
<accession>A0A974SCA6</accession>
<dbReference type="RefSeq" id="WP_039835961.1">
    <property type="nucleotide sequence ID" value="NZ_CP068595.1"/>
</dbReference>
<dbReference type="KEGG" id="pson:JI735_20080"/>
<protein>
    <submittedName>
        <fullName evidence="2">Extracellular solute-binding protein</fullName>
    </submittedName>
</protein>
<proteinExistence type="predicted"/>
<dbReference type="PROSITE" id="PS51257">
    <property type="entry name" value="PROKAR_LIPOPROTEIN"/>
    <property type="match status" value="1"/>
</dbReference>
<evidence type="ECO:0000256" key="1">
    <source>
        <dbReference type="SAM" id="SignalP"/>
    </source>
</evidence>
<name>A0A974SCA6_9BACL</name>
<feature type="signal peptide" evidence="1">
    <location>
        <begin position="1"/>
        <end position="22"/>
    </location>
</feature>
<dbReference type="SUPFAM" id="SSF53850">
    <property type="entry name" value="Periplasmic binding protein-like II"/>
    <property type="match status" value="1"/>
</dbReference>
<gene>
    <name evidence="2" type="ORF">JI735_20080</name>
</gene>
<dbReference type="AlphaFoldDB" id="A0A974SCA6"/>
<dbReference type="Proteomes" id="UP000595841">
    <property type="component" value="Chromosome"/>
</dbReference>
<sequence>MRKKKAFYLVFAALLASGSVLAGCSQNAKTNTANTANTANTTNSGNGGTEGGSSFSYLMHDKFINWLKEDKWYPYVEKATGTTVEFVPGGSNDDEYYASVDQKIISGTFPDSGIVSASQATVYGAQGAFVDLAPYIDKFGPNIKSYIEKNPTYKTMITDKEGHIYGLVAEAPRFADFIFYRADHFEKAGITKAPQTIDELTDAMRKLKAYYGKDNKNYYPMVGREHYFRFQSAFNAAANFDDGISKGIYANGKTGTDLYSDGYKKMVEWYKTLYSEGLIDPEWVAGSGTEESWESKMLTGQGSISYDHLTRPSWFMDNGGPENDPDYNIAILPYLKDLNGKPSVQTTETQYNTLRAMVVNKDSKDKAETIIKFLDYLYSDKGQTLVSWGVEGESYKVEGGNKQYIVDFSEQEATPAGEPRWSFLNDRLTFVKPVDNDAFYSWNTELVRNAAHELFTDENLKTGVTVTYTADQAKQLADLSAKVNEAVTSLVTEFVNGKRPMSEWNTFLGEMEKAGYKKVVALQQEAYDAMYK</sequence>
<dbReference type="PANTHER" id="PTHR43649:SF12">
    <property type="entry name" value="DIACETYLCHITOBIOSE BINDING PROTEIN DASA"/>
    <property type="match status" value="1"/>
</dbReference>
<dbReference type="PANTHER" id="PTHR43649">
    <property type="entry name" value="ARABINOSE-BINDING PROTEIN-RELATED"/>
    <property type="match status" value="1"/>
</dbReference>
<organism evidence="2 3">
    <name type="scientific">Paenibacillus sonchi</name>
    <dbReference type="NCBI Taxonomy" id="373687"/>
    <lineage>
        <taxon>Bacteria</taxon>
        <taxon>Bacillati</taxon>
        <taxon>Bacillota</taxon>
        <taxon>Bacilli</taxon>
        <taxon>Bacillales</taxon>
        <taxon>Paenibacillaceae</taxon>
        <taxon>Paenibacillus</taxon>
        <taxon>Paenibacillus sonchi group</taxon>
    </lineage>
</organism>